<sequence>MKIIAQIIALTWLSISAGCISSKLVQHNREYDTAIKPSSVQVYFATTKEQLVSIWGNNQRYYYVGSDADFHYINLYYDTYLKKKYYYKIPSTTKIDNTLFDFLKNNSLAQPQRIEFSLNN</sequence>
<evidence type="ECO:0008006" key="3">
    <source>
        <dbReference type="Google" id="ProtNLM"/>
    </source>
</evidence>
<organism evidence="1 2">
    <name type="scientific">Hymenobacter antarcticus</name>
    <dbReference type="NCBI Taxonomy" id="486270"/>
    <lineage>
        <taxon>Bacteria</taxon>
        <taxon>Pseudomonadati</taxon>
        <taxon>Bacteroidota</taxon>
        <taxon>Cytophagia</taxon>
        <taxon>Cytophagales</taxon>
        <taxon>Hymenobacteraceae</taxon>
        <taxon>Hymenobacter</taxon>
    </lineage>
</organism>
<dbReference type="PROSITE" id="PS51257">
    <property type="entry name" value="PROKAR_LIPOPROTEIN"/>
    <property type="match status" value="1"/>
</dbReference>
<keyword evidence="2" id="KW-1185">Reference proteome</keyword>
<dbReference type="EMBL" id="BAABDI010000004">
    <property type="protein sequence ID" value="GAA3965566.1"/>
    <property type="molecule type" value="Genomic_DNA"/>
</dbReference>
<comment type="caution">
    <text evidence="1">The sequence shown here is derived from an EMBL/GenBank/DDBJ whole genome shotgun (WGS) entry which is preliminary data.</text>
</comment>
<proteinExistence type="predicted"/>
<evidence type="ECO:0000313" key="2">
    <source>
        <dbReference type="Proteomes" id="UP001501556"/>
    </source>
</evidence>
<protein>
    <recommendedName>
        <fullName evidence="3">KTSC domain-containing protein</fullName>
    </recommendedName>
</protein>
<gene>
    <name evidence="1" type="ORF">GCM10022407_09970</name>
</gene>
<dbReference type="Proteomes" id="UP001501556">
    <property type="component" value="Unassembled WGS sequence"/>
</dbReference>
<reference evidence="2" key="1">
    <citation type="journal article" date="2019" name="Int. J. Syst. Evol. Microbiol.">
        <title>The Global Catalogue of Microorganisms (GCM) 10K type strain sequencing project: providing services to taxonomists for standard genome sequencing and annotation.</title>
        <authorList>
            <consortium name="The Broad Institute Genomics Platform"/>
            <consortium name="The Broad Institute Genome Sequencing Center for Infectious Disease"/>
            <person name="Wu L."/>
            <person name="Ma J."/>
        </authorList>
    </citation>
    <scope>NUCLEOTIDE SEQUENCE [LARGE SCALE GENOMIC DNA]</scope>
    <source>
        <strain evidence="2">JCM 17217</strain>
    </source>
</reference>
<name>A0ABP7PH30_9BACT</name>
<accession>A0ABP7PH30</accession>
<evidence type="ECO:0000313" key="1">
    <source>
        <dbReference type="EMBL" id="GAA3965566.1"/>
    </source>
</evidence>